<evidence type="ECO:0000259" key="5">
    <source>
        <dbReference type="Pfam" id="PF05592"/>
    </source>
</evidence>
<dbReference type="Pfam" id="PF17389">
    <property type="entry name" value="Bac_rhamnosid6H"/>
    <property type="match status" value="1"/>
</dbReference>
<evidence type="ECO:0000256" key="3">
    <source>
        <dbReference type="ARBA" id="ARBA00022801"/>
    </source>
</evidence>
<comment type="caution">
    <text evidence="9">The sequence shown here is derived from an EMBL/GenBank/DDBJ whole genome shotgun (WGS) entry which is preliminary data.</text>
</comment>
<dbReference type="PIRSF" id="PIRSF010631">
    <property type="entry name" value="A-rhamnsds"/>
    <property type="match status" value="1"/>
</dbReference>
<feature type="domain" description="Alpha-L-rhamnosidase six-hairpin glycosidase" evidence="7">
    <location>
        <begin position="469"/>
        <end position="819"/>
    </location>
</feature>
<evidence type="ECO:0000259" key="7">
    <source>
        <dbReference type="Pfam" id="PF17389"/>
    </source>
</evidence>
<dbReference type="InterPro" id="IPR013737">
    <property type="entry name" value="Bac_rhamnosid_N"/>
</dbReference>
<dbReference type="InterPro" id="IPR008928">
    <property type="entry name" value="6-hairpin_glycosidase_sf"/>
</dbReference>
<dbReference type="Gene3D" id="2.60.120.260">
    <property type="entry name" value="Galactose-binding domain-like"/>
    <property type="match status" value="2"/>
</dbReference>
<dbReference type="Proteomes" id="UP000561011">
    <property type="component" value="Unassembled WGS sequence"/>
</dbReference>
<dbReference type="Pfam" id="PF08531">
    <property type="entry name" value="Bac_rhamnosid_N"/>
    <property type="match status" value="1"/>
</dbReference>
<dbReference type="AlphaFoldDB" id="A0A853ESC3"/>
<proteinExistence type="predicted"/>
<evidence type="ECO:0000256" key="2">
    <source>
        <dbReference type="ARBA" id="ARBA00012652"/>
    </source>
</evidence>
<reference evidence="9 10" key="1">
    <citation type="submission" date="2020-07" db="EMBL/GenBank/DDBJ databases">
        <title>MOT database genomes.</title>
        <authorList>
            <person name="Joseph S."/>
            <person name="Aduse-Opoku J."/>
            <person name="Hashim A."/>
            <person name="Wade W."/>
            <person name="Curtis M."/>
        </authorList>
    </citation>
    <scope>NUCLEOTIDE SEQUENCE [LARGE SCALE GENOMIC DNA]</scope>
    <source>
        <strain evidence="9 10">DSM 100099</strain>
    </source>
</reference>
<dbReference type="Gene3D" id="2.60.40.10">
    <property type="entry name" value="Immunoglobulins"/>
    <property type="match status" value="1"/>
</dbReference>
<dbReference type="InterPro" id="IPR013783">
    <property type="entry name" value="Ig-like_fold"/>
</dbReference>
<dbReference type="PANTHER" id="PTHR33307">
    <property type="entry name" value="ALPHA-RHAMNOSIDASE (EUROFUNG)"/>
    <property type="match status" value="1"/>
</dbReference>
<dbReference type="EMBL" id="JACBYE010000015">
    <property type="protein sequence ID" value="NYS93469.1"/>
    <property type="molecule type" value="Genomic_DNA"/>
</dbReference>
<dbReference type="Pfam" id="PF05592">
    <property type="entry name" value="Bac_rhamnosid"/>
    <property type="match status" value="1"/>
</dbReference>
<gene>
    <name evidence="9" type="ORF">HZZ10_08015</name>
</gene>
<dbReference type="Gene3D" id="1.50.10.10">
    <property type="match status" value="1"/>
</dbReference>
<feature type="domain" description="Alpha-L-rhamnosidase concanavalin-like" evidence="5">
    <location>
        <begin position="368"/>
        <end position="465"/>
    </location>
</feature>
<dbReference type="GO" id="GO:0005975">
    <property type="term" value="P:carbohydrate metabolic process"/>
    <property type="evidence" value="ECO:0007669"/>
    <property type="project" value="InterPro"/>
</dbReference>
<dbReference type="RefSeq" id="WP_179913120.1">
    <property type="nucleotide sequence ID" value="NZ_JACBYE010000015.1"/>
</dbReference>
<dbReference type="Pfam" id="PF25788">
    <property type="entry name" value="Ig_Rha78A_N"/>
    <property type="match status" value="1"/>
</dbReference>
<organism evidence="9 10">
    <name type="scientific">Sanguibacter inulinus</name>
    <dbReference type="NCBI Taxonomy" id="60922"/>
    <lineage>
        <taxon>Bacteria</taxon>
        <taxon>Bacillati</taxon>
        <taxon>Actinomycetota</taxon>
        <taxon>Actinomycetes</taxon>
        <taxon>Micrococcales</taxon>
        <taxon>Sanguibacteraceae</taxon>
        <taxon>Sanguibacter</taxon>
    </lineage>
</organism>
<evidence type="ECO:0000256" key="4">
    <source>
        <dbReference type="SAM" id="MobiDB-lite"/>
    </source>
</evidence>
<keyword evidence="10" id="KW-1185">Reference proteome</keyword>
<feature type="compositionally biased region" description="Low complexity" evidence="4">
    <location>
        <begin position="167"/>
        <end position="184"/>
    </location>
</feature>
<dbReference type="EC" id="3.2.1.40" evidence="2"/>
<comment type="catalytic activity">
    <reaction evidence="1">
        <text>Hydrolysis of terminal non-reducing alpha-L-rhamnose residues in alpha-L-rhamnosides.</text>
        <dbReference type="EC" id="3.2.1.40"/>
    </reaction>
</comment>
<feature type="domain" description="Bacterial alpha-L-rhamnosidase N-terminal" evidence="6">
    <location>
        <begin position="188"/>
        <end position="357"/>
    </location>
</feature>
<dbReference type="InterPro" id="IPR016007">
    <property type="entry name" value="Alpha_rhamnosid"/>
</dbReference>
<accession>A0A853ESC3</accession>
<feature type="region of interest" description="Disordered" evidence="4">
    <location>
        <begin position="146"/>
        <end position="189"/>
    </location>
</feature>
<name>A0A853ESC3_9MICO</name>
<dbReference type="InterPro" id="IPR035396">
    <property type="entry name" value="Bac_rhamnosid6H"/>
</dbReference>
<feature type="domain" description="Alpha-L-rhamnosidase C-terminal" evidence="8">
    <location>
        <begin position="821"/>
        <end position="891"/>
    </location>
</feature>
<dbReference type="Pfam" id="PF17390">
    <property type="entry name" value="Bac_rhamnosid_C"/>
    <property type="match status" value="1"/>
</dbReference>
<sequence length="902" mass="96763">MTSLAAPTVRIEHHPQPALGIDEERPRLSWSLAEAPAGYRQGAAEVSWEITAPDGSVVDAARDVVETGEQVLVAWPGPSLAPRERAVVRVRTRDADSGVWGPLSEPVVAERGLSPADWQARLVGPGYDEGRGLDRRAPLLRREFTLPPGPAVSDRPVDAAGSVGTVSTAEAASPAENASSTEAAGSGEVRRARLSVTAHGVAEVEINGVRVGADELIPGWTPYQDRLRVLTYDVTDLVVPGDNAIGAWLADGWFRGRLGFEGGSWDVYGSHVGLLAQLEVTTAEGTTTVVTDGSWRSTPGPLTRSSLYDGETYDARLHPTGWSEPGFDDSTWHPVVEHALDVGVLGAPDGPPVRCVEEIAPVSVTCTGRGTYLLDYGQNHSGRPRLRIPAAPAGTVVRVRHAEVLQDGAIYTRTLREAASTDEIVTAGDAVEWEPRFTVHGYRYAEVSGWPGDLAPGAVVSRVIHSDMERTGWFRCSDPDVERLHENVVWSLRSNVVDIPTDCPQRDERLGWTGDIQVFAPTAATLYDVHGFLADWLRTLASEQERFGGVAPVYAPWVPARSFWSPEQAIAAWGDVASLTPLALYGRSADRALLERQYPSATSWVDLVAGLAGPSRLWDTGLQLGDWLDPTAPPEDPIKAQTDPHLVATAYFARSAWAVARTAEILGRVDDAQRYDALAAEIRAAYQGRYLGEDPMHDTQTAHALAIAFDLLPDDDARLSAGARLAELVRAGGGTIGTGFAGTPVLTDALSSTGQTDVAYELLLGRTSPSWLATVDLGATTIWERWDSMLPDSTVNPGDMTSFNHYALGSVADWMHRVVAGLEAVEPGYRRIRVAPRPGGGLTSAASRQITPYGEATVSWEISGDELVVRFTVPVGATAQVDVVGVDHVEVGHGTYEVRAPA</sequence>
<dbReference type="Gene3D" id="2.60.420.10">
    <property type="entry name" value="Maltose phosphorylase, domain 3"/>
    <property type="match status" value="1"/>
</dbReference>
<dbReference type="InterPro" id="IPR012341">
    <property type="entry name" value="6hp_glycosidase-like_sf"/>
</dbReference>
<dbReference type="SUPFAM" id="SSF48208">
    <property type="entry name" value="Six-hairpin glycosidases"/>
    <property type="match status" value="1"/>
</dbReference>
<protein>
    <recommendedName>
        <fullName evidence="2">alpha-L-rhamnosidase</fullName>
        <ecNumber evidence="2">3.2.1.40</ecNumber>
    </recommendedName>
</protein>
<dbReference type="InterPro" id="IPR035398">
    <property type="entry name" value="Bac_rhamnosid_C"/>
</dbReference>
<evidence type="ECO:0000256" key="1">
    <source>
        <dbReference type="ARBA" id="ARBA00001445"/>
    </source>
</evidence>
<evidence type="ECO:0000313" key="9">
    <source>
        <dbReference type="EMBL" id="NYS93469.1"/>
    </source>
</evidence>
<dbReference type="PANTHER" id="PTHR33307:SF6">
    <property type="entry name" value="ALPHA-RHAMNOSIDASE (EUROFUNG)-RELATED"/>
    <property type="match status" value="1"/>
</dbReference>
<evidence type="ECO:0000259" key="6">
    <source>
        <dbReference type="Pfam" id="PF08531"/>
    </source>
</evidence>
<keyword evidence="3 9" id="KW-0378">Hydrolase</keyword>
<dbReference type="GO" id="GO:0030596">
    <property type="term" value="F:alpha-L-rhamnosidase activity"/>
    <property type="evidence" value="ECO:0007669"/>
    <property type="project" value="UniProtKB-EC"/>
</dbReference>
<dbReference type="InterPro" id="IPR008902">
    <property type="entry name" value="Rhamnosid_concanavalin"/>
</dbReference>
<evidence type="ECO:0000259" key="8">
    <source>
        <dbReference type="Pfam" id="PF17390"/>
    </source>
</evidence>
<evidence type="ECO:0000313" key="10">
    <source>
        <dbReference type="Proteomes" id="UP000561011"/>
    </source>
</evidence>